<dbReference type="GeneID" id="69579564"/>
<dbReference type="Proteomes" id="UP000044026">
    <property type="component" value="Unassembled WGS sequence"/>
</dbReference>
<evidence type="ECO:0000313" key="1">
    <source>
        <dbReference type="EMBL" id="CEN38558.1"/>
    </source>
</evidence>
<protein>
    <submittedName>
        <fullName evidence="1">Uncharacterized protein</fullName>
    </submittedName>
</protein>
<dbReference type="PROSITE" id="PS51257">
    <property type="entry name" value="PROKAR_LIPOPROTEIN"/>
    <property type="match status" value="1"/>
</dbReference>
<dbReference type="AlphaFoldDB" id="A0A0B7HM06"/>
<accession>A0A0B7HM06</accession>
<gene>
    <name evidence="1" type="ORF">CCAN12_730083</name>
</gene>
<dbReference type="RefSeq" id="WP_095899865.1">
    <property type="nucleotide sequence ID" value="NZ_CP022382.1"/>
</dbReference>
<evidence type="ECO:0000313" key="2">
    <source>
        <dbReference type="Proteomes" id="UP000044026"/>
    </source>
</evidence>
<reference evidence="1 2" key="1">
    <citation type="submission" date="2015-01" db="EMBL/GenBank/DDBJ databases">
        <authorList>
            <person name="Xiang T."/>
            <person name="Song Y."/>
            <person name="Huang L."/>
            <person name="Wang B."/>
            <person name="Wu P."/>
        </authorList>
    </citation>
    <scope>NUCLEOTIDE SEQUENCE [LARGE SCALE GENOMIC DNA]</scope>
    <source>
        <strain evidence="1 2">Cc12</strain>
    </source>
</reference>
<dbReference type="EMBL" id="CDOE01000071">
    <property type="protein sequence ID" value="CEN38558.1"/>
    <property type="molecule type" value="Genomic_DNA"/>
</dbReference>
<sequence>MMKNIVRFGFLITILVALIGCSKEPPAPTDESIDKGHENPDRVEFIFTKVIKNGDDFSFTDVVQKRIYQMNGVAGVQPQGDDIVWEAGTHYHLEIIYYNKAGTRMNGEFVTAEMAPIHQHFFLLKGKKTEQMNAIVTYTYRDTNPESGILGQNGVTLRKRSWDKNNPEAIDPIGLKGIFSVKQEIGKVDLQVTLAHFLGAERGFNKLKDGAIQNYNELPSSNFFSSDATVIIPISINK</sequence>
<proteinExistence type="predicted"/>
<organism evidence="1 2">
    <name type="scientific">Capnocytophaga canimorsus</name>
    <dbReference type="NCBI Taxonomy" id="28188"/>
    <lineage>
        <taxon>Bacteria</taxon>
        <taxon>Pseudomonadati</taxon>
        <taxon>Bacteroidota</taxon>
        <taxon>Flavobacteriia</taxon>
        <taxon>Flavobacteriales</taxon>
        <taxon>Flavobacteriaceae</taxon>
        <taxon>Capnocytophaga</taxon>
    </lineage>
</organism>
<name>A0A0B7HM06_9FLAO</name>